<keyword evidence="2" id="KW-0175">Coiled coil</keyword>
<dbReference type="EMBL" id="JADSJP010000022">
    <property type="protein sequence ID" value="MBG2880219.1"/>
    <property type="molecule type" value="Genomic_DNA"/>
</dbReference>
<dbReference type="Proteomes" id="UP000614721">
    <property type="component" value="Unassembled WGS sequence"/>
</dbReference>
<dbReference type="PANTHER" id="PTHR13806:SF31">
    <property type="entry name" value="FLOTILLIN-LIKE PROTEIN 1-RELATED"/>
    <property type="match status" value="1"/>
</dbReference>
<proteinExistence type="predicted"/>
<keyword evidence="5" id="KW-1185">Reference proteome</keyword>
<sequence length="731" mass="82058">MDLAFVMPFLTVVGFAILIILGLFGLFKAFYIKVPQGTALIVNDMSSQPKVHFTGALVYPVIYKKEFMRISLLTLEVDRRGKDGLICQDNLRADITVAFYLRVNETTEDVLKVAKAIGVDRASDHQAVSTLFSAKFSEALKTVGKQFELSKLFEDRQNFRDRIVDVIGKDLNGYALEDVAIDYLEQTPKSALDPNNIFDSEGIRKITEITAIHNIETNQKERDQELAIQKKNVETREASLALERQQADAEARQKREIDNIRARETSETLRVQEEERLKAEQARIQTQQEIEIREENRMREVEVAQQNRTRAVTIEQERVNRARELEIVAREREVELQRIEKEKALEEERKNISNVIRERVAVEKTVAQEEERIKEVREVSEAERMRQVTVINAQAEAEESLVRQVKRAEADESSAKHKAEEISTMAKAELEASVKQAEAKKRLAEGIEAEHAALGLAEARVRQATAEAEEKEGLVLANVTAEKLLAEARGMKEKGLTEAQVMEAKAQAQQQQGLAEAKILEEKLAAQARGEEQQANAKEKLGLADAKILEEKLAAQARGEGQLGSAQAEVIRQRLKAEADGLTDKFKSMDHLSDTARSHEEFRMRLEKQFEQAMASIEANKEIAREQADVLAAALSKTNIEIVGGDGNFFNTFSKALSLGKAVDGFMDKSSFAKENVEKLINRTQQDKKLDIASLLNNPEVQDLINGFMATKGASQLIKNVTTQSDSSKEE</sequence>
<organism evidence="4 5">
    <name type="scientific">Proteus alimentorum</name>
    <dbReference type="NCBI Taxonomy" id="1973495"/>
    <lineage>
        <taxon>Bacteria</taxon>
        <taxon>Pseudomonadati</taxon>
        <taxon>Pseudomonadota</taxon>
        <taxon>Gammaproteobacteria</taxon>
        <taxon>Enterobacterales</taxon>
        <taxon>Morganellaceae</taxon>
        <taxon>Proteus</taxon>
    </lineage>
</organism>
<keyword evidence="3" id="KW-1133">Transmembrane helix</keyword>
<protein>
    <submittedName>
        <fullName evidence="4">Flotillin family protein</fullName>
    </submittedName>
</protein>
<evidence type="ECO:0000256" key="2">
    <source>
        <dbReference type="SAM" id="Coils"/>
    </source>
</evidence>
<dbReference type="InterPro" id="IPR036013">
    <property type="entry name" value="Band_7/SPFH_dom_sf"/>
</dbReference>
<feature type="transmembrane region" description="Helical" evidence="3">
    <location>
        <begin position="6"/>
        <end position="27"/>
    </location>
</feature>
<comment type="subcellular location">
    <subcellularLocation>
        <location evidence="1">Endomembrane system</location>
    </subcellularLocation>
</comment>
<evidence type="ECO:0000256" key="1">
    <source>
        <dbReference type="ARBA" id="ARBA00004308"/>
    </source>
</evidence>
<comment type="caution">
    <text evidence="4">The sequence shown here is derived from an EMBL/GenBank/DDBJ whole genome shotgun (WGS) entry which is preliminary data.</text>
</comment>
<evidence type="ECO:0000256" key="3">
    <source>
        <dbReference type="SAM" id="Phobius"/>
    </source>
</evidence>
<feature type="coiled-coil region" evidence="2">
    <location>
        <begin position="262"/>
        <end position="290"/>
    </location>
</feature>
<gene>
    <name evidence="4" type="ORF">I4902_13195</name>
</gene>
<evidence type="ECO:0000313" key="5">
    <source>
        <dbReference type="Proteomes" id="UP000614721"/>
    </source>
</evidence>
<name>A0ABS0IW33_9GAMM</name>
<dbReference type="RefSeq" id="WP_196567289.1">
    <property type="nucleotide sequence ID" value="NZ_JADRYY010000014.1"/>
</dbReference>
<dbReference type="InterPro" id="IPR027705">
    <property type="entry name" value="Flotillin_fam"/>
</dbReference>
<keyword evidence="3" id="KW-0812">Transmembrane</keyword>
<feature type="coiled-coil region" evidence="2">
    <location>
        <begin position="322"/>
        <end position="386"/>
    </location>
</feature>
<evidence type="ECO:0000313" key="4">
    <source>
        <dbReference type="EMBL" id="MBG2880219.1"/>
    </source>
</evidence>
<dbReference type="PANTHER" id="PTHR13806">
    <property type="entry name" value="FLOTILLIN-RELATED"/>
    <property type="match status" value="1"/>
</dbReference>
<accession>A0ABS0IW33</accession>
<dbReference type="SUPFAM" id="SSF117892">
    <property type="entry name" value="Band 7/SPFH domain"/>
    <property type="match status" value="1"/>
</dbReference>
<reference evidence="4 5" key="1">
    <citation type="submission" date="2020-11" db="EMBL/GenBank/DDBJ databases">
        <title>Enhanced detection system for hospital associated transmission using whole genome sequencing surveillance.</title>
        <authorList>
            <person name="Harrison L.H."/>
            <person name="Van Tyne D."/>
            <person name="Marsh J.W."/>
            <person name="Griffith M.P."/>
            <person name="Snyder D.J."/>
            <person name="Cooper V.S."/>
            <person name="Mustapha M."/>
        </authorList>
    </citation>
    <scope>NUCLEOTIDE SEQUENCE [LARGE SCALE GENOMIC DNA]</scope>
    <source>
        <strain evidence="4 5">PR00075</strain>
    </source>
</reference>
<keyword evidence="3" id="KW-0472">Membrane</keyword>